<dbReference type="AlphaFoldDB" id="A0A8J5SYJ4"/>
<organism evidence="1 2">
    <name type="scientific">Zizania palustris</name>
    <name type="common">Northern wild rice</name>
    <dbReference type="NCBI Taxonomy" id="103762"/>
    <lineage>
        <taxon>Eukaryota</taxon>
        <taxon>Viridiplantae</taxon>
        <taxon>Streptophyta</taxon>
        <taxon>Embryophyta</taxon>
        <taxon>Tracheophyta</taxon>
        <taxon>Spermatophyta</taxon>
        <taxon>Magnoliopsida</taxon>
        <taxon>Liliopsida</taxon>
        <taxon>Poales</taxon>
        <taxon>Poaceae</taxon>
        <taxon>BOP clade</taxon>
        <taxon>Oryzoideae</taxon>
        <taxon>Oryzeae</taxon>
        <taxon>Zizaniinae</taxon>
        <taxon>Zizania</taxon>
    </lineage>
</organism>
<sequence>MTSKKVSEPWVCEDRRRCYDTTTVSRRKGLEMRCATSLDEDPPKDLKPPSAFWCQTRWMPPIKPFGLYFRGGVTEWSVMIAVPCADHWTIHSLSGDVLS</sequence>
<keyword evidence="2" id="KW-1185">Reference proteome</keyword>
<evidence type="ECO:0000313" key="1">
    <source>
        <dbReference type="EMBL" id="KAG8064839.1"/>
    </source>
</evidence>
<comment type="caution">
    <text evidence="1">The sequence shown here is derived from an EMBL/GenBank/DDBJ whole genome shotgun (WGS) entry which is preliminary data.</text>
</comment>
<reference evidence="1" key="2">
    <citation type="submission" date="2021-02" db="EMBL/GenBank/DDBJ databases">
        <authorList>
            <person name="Kimball J.A."/>
            <person name="Haas M.W."/>
            <person name="Macchietto M."/>
            <person name="Kono T."/>
            <person name="Duquette J."/>
            <person name="Shao M."/>
        </authorList>
    </citation>
    <scope>NUCLEOTIDE SEQUENCE</scope>
    <source>
        <tissue evidence="1">Fresh leaf tissue</tissue>
    </source>
</reference>
<gene>
    <name evidence="1" type="ORF">GUJ93_ZPchr0004g39490</name>
</gene>
<accession>A0A8J5SYJ4</accession>
<reference evidence="1" key="1">
    <citation type="journal article" date="2021" name="bioRxiv">
        <title>Whole Genome Assembly and Annotation of Northern Wild Rice, Zizania palustris L., Supports a Whole Genome Duplication in the Zizania Genus.</title>
        <authorList>
            <person name="Haas M."/>
            <person name="Kono T."/>
            <person name="Macchietto M."/>
            <person name="Millas R."/>
            <person name="McGilp L."/>
            <person name="Shao M."/>
            <person name="Duquette J."/>
            <person name="Hirsch C.N."/>
            <person name="Kimball J."/>
        </authorList>
    </citation>
    <scope>NUCLEOTIDE SEQUENCE</scope>
    <source>
        <tissue evidence="1">Fresh leaf tissue</tissue>
    </source>
</reference>
<dbReference type="Proteomes" id="UP000729402">
    <property type="component" value="Unassembled WGS sequence"/>
</dbReference>
<protein>
    <submittedName>
        <fullName evidence="1">Uncharacterized protein</fullName>
    </submittedName>
</protein>
<evidence type="ECO:0000313" key="2">
    <source>
        <dbReference type="Proteomes" id="UP000729402"/>
    </source>
</evidence>
<proteinExistence type="predicted"/>
<dbReference type="EMBL" id="JAAALK010000285">
    <property type="protein sequence ID" value="KAG8064839.1"/>
    <property type="molecule type" value="Genomic_DNA"/>
</dbReference>
<name>A0A8J5SYJ4_ZIZPA</name>